<keyword evidence="11" id="KW-0809">Transit peptide</keyword>
<dbReference type="RefSeq" id="XP_042914431.1">
    <property type="nucleotide sequence ID" value="XM_043071972.1"/>
</dbReference>
<evidence type="ECO:0000256" key="18">
    <source>
        <dbReference type="SAM" id="MobiDB-lite"/>
    </source>
</evidence>
<comment type="subcellular location">
    <subcellularLocation>
        <location evidence="1">Plastid</location>
        <location evidence="1">Chloroplast membrane</location>
        <topology evidence="1">Multi-pass membrane protein</topology>
    </subcellularLocation>
</comment>
<proteinExistence type="inferred from homology"/>
<dbReference type="SUPFAM" id="SSF144232">
    <property type="entry name" value="HIT/MYND zinc finger-like"/>
    <property type="match status" value="1"/>
</dbReference>
<feature type="domain" description="MYND-type" evidence="19">
    <location>
        <begin position="1064"/>
        <end position="1115"/>
    </location>
</feature>
<evidence type="ECO:0000256" key="3">
    <source>
        <dbReference type="ARBA" id="ARBA00022528"/>
    </source>
</evidence>
<evidence type="ECO:0000256" key="2">
    <source>
        <dbReference type="ARBA" id="ARBA00010794"/>
    </source>
</evidence>
<dbReference type="PANTHER" id="PTHR32523:SF8">
    <property type="entry name" value="DOLICHOL KINASE"/>
    <property type="match status" value="1"/>
</dbReference>
<comment type="catalytic activity">
    <reaction evidence="16">
        <text>phytol + CTP = phytyl phosphate + CDP + H(+)</text>
        <dbReference type="Rhea" id="RHEA:38055"/>
        <dbReference type="ChEBI" id="CHEBI:15378"/>
        <dbReference type="ChEBI" id="CHEBI:17327"/>
        <dbReference type="ChEBI" id="CHEBI:37563"/>
        <dbReference type="ChEBI" id="CHEBI:58069"/>
        <dbReference type="ChEBI" id="CHEBI:75483"/>
        <dbReference type="EC" id="2.7.1.182"/>
    </reaction>
</comment>
<evidence type="ECO:0000313" key="21">
    <source>
        <dbReference type="Proteomes" id="UP000006906"/>
    </source>
</evidence>
<evidence type="ECO:0000256" key="5">
    <source>
        <dbReference type="ARBA" id="ARBA00022679"/>
    </source>
</evidence>
<feature type="region of interest" description="Disordered" evidence="18">
    <location>
        <begin position="753"/>
        <end position="774"/>
    </location>
</feature>
<feature type="compositionally biased region" description="Low complexity" evidence="18">
    <location>
        <begin position="760"/>
        <end position="772"/>
    </location>
</feature>
<dbReference type="InParanoid" id="A0A2K3CP59"/>
<gene>
    <name evidence="20" type="ORF">CHLRE_17g704450v5</name>
</gene>
<dbReference type="ExpressionAtlas" id="A0A2K3CP59">
    <property type="expression patterns" value="baseline"/>
</dbReference>
<dbReference type="GeneID" id="5717240"/>
<dbReference type="GO" id="GO:0010276">
    <property type="term" value="F:phytol kinase activity"/>
    <property type="evidence" value="ECO:0007669"/>
    <property type="project" value="UniProtKB-EC"/>
</dbReference>
<dbReference type="AlphaFoldDB" id="A0A2K3CP59"/>
<comment type="pathway">
    <text evidence="14">Cofactor biosynthesis; tocopherol biosynthesis.</text>
</comment>
<dbReference type="EMBL" id="CM008978">
    <property type="protein sequence ID" value="PNW70070.1"/>
    <property type="molecule type" value="Genomic_DNA"/>
</dbReference>
<dbReference type="PaxDb" id="3055-EDP04841"/>
<protein>
    <recommendedName>
        <fullName evidence="15">phytol kinase</fullName>
        <ecNumber evidence="15">2.7.1.182</ecNumber>
    </recommendedName>
</protein>
<evidence type="ECO:0000256" key="10">
    <source>
        <dbReference type="ARBA" id="ARBA00022833"/>
    </source>
</evidence>
<evidence type="ECO:0000256" key="6">
    <source>
        <dbReference type="ARBA" id="ARBA00022692"/>
    </source>
</evidence>
<keyword evidence="6" id="KW-0812">Transmembrane</keyword>
<evidence type="ECO:0000259" key="19">
    <source>
        <dbReference type="PROSITE" id="PS50865"/>
    </source>
</evidence>
<evidence type="ECO:0000256" key="9">
    <source>
        <dbReference type="ARBA" id="ARBA00022777"/>
    </source>
</evidence>
<dbReference type="Proteomes" id="UP000006906">
    <property type="component" value="Chromosome 17"/>
</dbReference>
<evidence type="ECO:0000256" key="4">
    <source>
        <dbReference type="ARBA" id="ARBA00022640"/>
    </source>
</evidence>
<keyword evidence="7" id="KW-0479">Metal-binding</keyword>
<evidence type="ECO:0000313" key="20">
    <source>
        <dbReference type="EMBL" id="PNW70070.1"/>
    </source>
</evidence>
<dbReference type="GO" id="GO:0008270">
    <property type="term" value="F:zinc ion binding"/>
    <property type="evidence" value="ECO:0007669"/>
    <property type="project" value="UniProtKB-KW"/>
</dbReference>
<evidence type="ECO:0000256" key="13">
    <source>
        <dbReference type="ARBA" id="ARBA00023136"/>
    </source>
</evidence>
<organism evidence="20 21">
    <name type="scientific">Chlamydomonas reinhardtii</name>
    <name type="common">Chlamydomonas smithii</name>
    <dbReference type="NCBI Taxonomy" id="3055"/>
    <lineage>
        <taxon>Eukaryota</taxon>
        <taxon>Viridiplantae</taxon>
        <taxon>Chlorophyta</taxon>
        <taxon>core chlorophytes</taxon>
        <taxon>Chlorophyceae</taxon>
        <taxon>CS clade</taxon>
        <taxon>Chlamydomonadales</taxon>
        <taxon>Chlamydomonadaceae</taxon>
        <taxon>Chlamydomonas</taxon>
    </lineage>
</organism>
<evidence type="ECO:0000256" key="8">
    <source>
        <dbReference type="ARBA" id="ARBA00022771"/>
    </source>
</evidence>
<name>A0A2K3CP59_CHLRE</name>
<keyword evidence="9" id="KW-0418">Kinase</keyword>
<dbReference type="GO" id="GO:0009507">
    <property type="term" value="C:chloroplast"/>
    <property type="evidence" value="ECO:0007669"/>
    <property type="project" value="UniProtKB-SubCell"/>
</dbReference>
<dbReference type="KEGG" id="cre:CHLRE_17g704450v5"/>
<evidence type="ECO:0000256" key="15">
    <source>
        <dbReference type="ARBA" id="ARBA00039024"/>
    </source>
</evidence>
<keyword evidence="12" id="KW-1133">Transmembrane helix</keyword>
<comment type="similarity">
    <text evidence="2">Belongs to the polyprenol kinase family.</text>
</comment>
<dbReference type="Gramene" id="PNW70070">
    <property type="protein sequence ID" value="PNW70070"/>
    <property type="gene ID" value="CHLRE_17g704450v5"/>
</dbReference>
<dbReference type="EC" id="2.7.1.182" evidence="15"/>
<keyword evidence="3" id="KW-0150">Chloroplast</keyword>
<evidence type="ECO:0000256" key="11">
    <source>
        <dbReference type="ARBA" id="ARBA00022946"/>
    </source>
</evidence>
<dbReference type="InterPro" id="IPR039606">
    <property type="entry name" value="Phytol/farnesol_kinase"/>
</dbReference>
<keyword evidence="5" id="KW-0808">Transferase</keyword>
<reference evidence="20 21" key="1">
    <citation type="journal article" date="2007" name="Science">
        <title>The Chlamydomonas genome reveals the evolution of key animal and plant functions.</title>
        <authorList>
            <person name="Merchant S.S."/>
            <person name="Prochnik S.E."/>
            <person name="Vallon O."/>
            <person name="Harris E.H."/>
            <person name="Karpowicz S.J."/>
            <person name="Witman G.B."/>
            <person name="Terry A."/>
            <person name="Salamov A."/>
            <person name="Fritz-Laylin L.K."/>
            <person name="Marechal-Drouard L."/>
            <person name="Marshall W.F."/>
            <person name="Qu L.H."/>
            <person name="Nelson D.R."/>
            <person name="Sanderfoot A.A."/>
            <person name="Spalding M.H."/>
            <person name="Kapitonov V.V."/>
            <person name="Ren Q."/>
            <person name="Ferris P."/>
            <person name="Lindquist E."/>
            <person name="Shapiro H."/>
            <person name="Lucas S.M."/>
            <person name="Grimwood J."/>
            <person name="Schmutz J."/>
            <person name="Cardol P."/>
            <person name="Cerutti H."/>
            <person name="Chanfreau G."/>
            <person name="Chen C.L."/>
            <person name="Cognat V."/>
            <person name="Croft M.T."/>
            <person name="Dent R."/>
            <person name="Dutcher S."/>
            <person name="Fernandez E."/>
            <person name="Fukuzawa H."/>
            <person name="Gonzalez-Ballester D."/>
            <person name="Gonzalez-Halphen D."/>
            <person name="Hallmann A."/>
            <person name="Hanikenne M."/>
            <person name="Hippler M."/>
            <person name="Inwood W."/>
            <person name="Jabbari K."/>
            <person name="Kalanon M."/>
            <person name="Kuras R."/>
            <person name="Lefebvre P.A."/>
            <person name="Lemaire S.D."/>
            <person name="Lobanov A.V."/>
            <person name="Lohr M."/>
            <person name="Manuell A."/>
            <person name="Meier I."/>
            <person name="Mets L."/>
            <person name="Mittag M."/>
            <person name="Mittelmeier T."/>
            <person name="Moroney J.V."/>
            <person name="Moseley J."/>
            <person name="Napoli C."/>
            <person name="Nedelcu A.M."/>
            <person name="Niyogi K."/>
            <person name="Novoselov S.V."/>
            <person name="Paulsen I.T."/>
            <person name="Pazour G."/>
            <person name="Purton S."/>
            <person name="Ral J.P."/>
            <person name="Riano-Pachon D.M."/>
            <person name="Riekhof W."/>
            <person name="Rymarquis L."/>
            <person name="Schroda M."/>
            <person name="Stern D."/>
            <person name="Umen J."/>
            <person name="Willows R."/>
            <person name="Wilson N."/>
            <person name="Zimmer S.L."/>
            <person name="Allmer J."/>
            <person name="Balk J."/>
            <person name="Bisova K."/>
            <person name="Chen C.J."/>
            <person name="Elias M."/>
            <person name="Gendler K."/>
            <person name="Hauser C."/>
            <person name="Lamb M.R."/>
            <person name="Ledford H."/>
            <person name="Long J.C."/>
            <person name="Minagawa J."/>
            <person name="Page M.D."/>
            <person name="Pan J."/>
            <person name="Pootakham W."/>
            <person name="Roje S."/>
            <person name="Rose A."/>
            <person name="Stahlberg E."/>
            <person name="Terauchi A.M."/>
            <person name="Yang P."/>
            <person name="Ball S."/>
            <person name="Bowler C."/>
            <person name="Dieckmann C.L."/>
            <person name="Gladyshev V.N."/>
            <person name="Green P."/>
            <person name="Jorgensen R."/>
            <person name="Mayfield S."/>
            <person name="Mueller-Roeber B."/>
            <person name="Rajamani S."/>
            <person name="Sayre R.T."/>
            <person name="Brokstein P."/>
            <person name="Dubchak I."/>
            <person name="Goodstein D."/>
            <person name="Hornick L."/>
            <person name="Huang Y.W."/>
            <person name="Jhaveri J."/>
            <person name="Luo Y."/>
            <person name="Martinez D."/>
            <person name="Ngau W.C."/>
            <person name="Otillar B."/>
            <person name="Poliakov A."/>
            <person name="Porter A."/>
            <person name="Szajkowski L."/>
            <person name="Werner G."/>
            <person name="Zhou K."/>
            <person name="Grigoriev I.V."/>
            <person name="Rokhsar D.S."/>
            <person name="Grossman A.R."/>
        </authorList>
    </citation>
    <scope>NUCLEOTIDE SEQUENCE [LARGE SCALE GENOMIC DNA]</scope>
    <source>
        <strain evidence="21">CC-503</strain>
    </source>
</reference>
<evidence type="ECO:0000256" key="16">
    <source>
        <dbReference type="ARBA" id="ARBA00048889"/>
    </source>
</evidence>
<keyword evidence="8 17" id="KW-0863">Zinc-finger</keyword>
<dbReference type="PROSITE" id="PS50865">
    <property type="entry name" value="ZF_MYND_2"/>
    <property type="match status" value="1"/>
</dbReference>
<dbReference type="OrthoDB" id="534422at2759"/>
<evidence type="ECO:0000256" key="1">
    <source>
        <dbReference type="ARBA" id="ARBA00004508"/>
    </source>
</evidence>
<dbReference type="PANTHER" id="PTHR32523">
    <property type="entry name" value="PHYTOL KINASE 1, CHLOROPLASTIC"/>
    <property type="match status" value="1"/>
</dbReference>
<dbReference type="GO" id="GO:0016301">
    <property type="term" value="F:kinase activity"/>
    <property type="evidence" value="ECO:0000318"/>
    <property type="project" value="GO_Central"/>
</dbReference>
<dbReference type="Pfam" id="PF01753">
    <property type="entry name" value="zf-MYND"/>
    <property type="match status" value="1"/>
</dbReference>
<dbReference type="InterPro" id="IPR002893">
    <property type="entry name" value="Znf_MYND"/>
</dbReference>
<sequence>MSPNAQPDIRPFVTCVKRLAGRGAEAGGSLRSVPLEDLDLLRPVGSTAGNCDELAIALRFRGSREFWHAALAVHAYLARDCQAVCEAAGQLRQQPNQPTGATGAEPPRVAQLHQEQLRIAGALGVLAKTCFNLKAVASPDTADGSRVLALLRGDALQVYSAVLKALTRSVAPVPELCDEARLISTLLLFVVWAADISVARMRAGDVSVAVEWALAMAASRVLEHACCAVLHLQGGVAIARAACAPSAEARLKLQLEVECTDQLVLCDVLGQLCKVIQVAADMQAAAVALGSDATACGGGSSSSPAGAAAAPASAGPAGCGADQRQRCSVQLLPSLRSVLCGRSLNYWVVKGLLDAGNAAVECSNQFSGRLLEATELREKATGAMVSEQLQQAIEQRGAGLPARWLGLPEQHRTLKSDFERAGDTQGEAGVSSALPLGPLLVGVMREGRLMVRLSDMYFQLVMAARQLWQAINASPGAGEAGSSTSNAAGRSAATSRAAARSPFTAAQVCAAMCHGLESIGGMGMAMQELVGSPLGYRAEMGAAVQMLCGLAKQLRARQAVRLLGTLWTCAAVLLSIVPASAARGDLSAAVLEQSVAPALEAMGSLLLHTYAGENKIKLSGRVGGCCTSLTAASYARGIYQLRSCLRDTLRPPSGGRAAAERQGQLRVALTDRFLRRSCALPALLTFGKPDETGGLLVALRQAMFVPAVTAAGAGPSGSRAPPPPAGGDVQNQMVLLGVQLLEQVAAACLQAPPSRRRPAAKGASARGGSASPVDDDVAARLTDTAKCDVPAERLQRLWAAAEPKGAAAAAEAARDTGSRMAVYAVLQLLPAVVHSGLAGALSKAHKDFTVGLSRVFLAVALRALEVVQRTARQRAAGAVPAGASARGRTVEEIFAHAAVDSWMLLLVDQAGVYQWLAAALGVSTAQCWPEGHAAALDVVEVLTLVVPAEELAMWVRLWSGGAEAQPPPGAPASPHAPVIQLGEAWLAQHGRGKLVAALKDKGCYVPAEAGGRASGPARDDGAGVASLRLDVVMKHRLPALPPLVCPIDAVRGLDVEHNFRPCSHPGCTRVPASPGIVPEVASELPTMRCGRCRVESYCGAECQRAHWRAGHKEECPRLAQMRTDLESASVMMHFGFLRV</sequence>
<evidence type="ECO:0000256" key="7">
    <source>
        <dbReference type="ARBA" id="ARBA00022723"/>
    </source>
</evidence>
<dbReference type="GO" id="GO:0016020">
    <property type="term" value="C:membrane"/>
    <property type="evidence" value="ECO:0007669"/>
    <property type="project" value="UniProtKB-SubCell"/>
</dbReference>
<evidence type="ECO:0000256" key="12">
    <source>
        <dbReference type="ARBA" id="ARBA00022989"/>
    </source>
</evidence>
<accession>A0A2K3CP59</accession>
<keyword evidence="10" id="KW-0862">Zinc</keyword>
<keyword evidence="4" id="KW-0934">Plastid</keyword>
<keyword evidence="21" id="KW-1185">Reference proteome</keyword>
<evidence type="ECO:0000256" key="14">
    <source>
        <dbReference type="ARBA" id="ARBA00024015"/>
    </source>
</evidence>
<evidence type="ECO:0000256" key="17">
    <source>
        <dbReference type="PROSITE-ProRule" id="PRU00134"/>
    </source>
</evidence>
<keyword evidence="13" id="KW-0472">Membrane</keyword>
<dbReference type="Gene3D" id="6.10.140.2220">
    <property type="match status" value="1"/>
</dbReference>